<sequence>MPAAAVVPRFTVAGAAQAQQTSQVWGTDISRLARMPAKPSQGSREPSTNNLLAWLCDGPREKVSSSCIILLSEQSRQYQLLLPITCSSCTNYAIVKANKFLNFHPEKDQIARIVH</sequence>
<dbReference type="AlphaFoldDB" id="A0AAD6Z0F1"/>
<accession>A0AAD6Z0F1</accession>
<keyword evidence="2" id="KW-1185">Reference proteome</keyword>
<evidence type="ECO:0000313" key="2">
    <source>
        <dbReference type="Proteomes" id="UP001218218"/>
    </source>
</evidence>
<proteinExistence type="predicted"/>
<organism evidence="1 2">
    <name type="scientific">Mycena albidolilacea</name>
    <dbReference type="NCBI Taxonomy" id="1033008"/>
    <lineage>
        <taxon>Eukaryota</taxon>
        <taxon>Fungi</taxon>
        <taxon>Dikarya</taxon>
        <taxon>Basidiomycota</taxon>
        <taxon>Agaricomycotina</taxon>
        <taxon>Agaricomycetes</taxon>
        <taxon>Agaricomycetidae</taxon>
        <taxon>Agaricales</taxon>
        <taxon>Marasmiineae</taxon>
        <taxon>Mycenaceae</taxon>
        <taxon>Mycena</taxon>
    </lineage>
</organism>
<gene>
    <name evidence="1" type="ORF">DFH08DRAFT_826300</name>
</gene>
<comment type="caution">
    <text evidence="1">The sequence shown here is derived from an EMBL/GenBank/DDBJ whole genome shotgun (WGS) entry which is preliminary data.</text>
</comment>
<name>A0AAD6Z0F1_9AGAR</name>
<evidence type="ECO:0000313" key="1">
    <source>
        <dbReference type="EMBL" id="KAJ7302835.1"/>
    </source>
</evidence>
<protein>
    <submittedName>
        <fullName evidence="1">Uncharacterized protein</fullName>
    </submittedName>
</protein>
<dbReference type="EMBL" id="JARIHO010000111">
    <property type="protein sequence ID" value="KAJ7302835.1"/>
    <property type="molecule type" value="Genomic_DNA"/>
</dbReference>
<reference evidence="1" key="1">
    <citation type="submission" date="2023-03" db="EMBL/GenBank/DDBJ databases">
        <title>Massive genome expansion in bonnet fungi (Mycena s.s.) driven by repeated elements and novel gene families across ecological guilds.</title>
        <authorList>
            <consortium name="Lawrence Berkeley National Laboratory"/>
            <person name="Harder C.B."/>
            <person name="Miyauchi S."/>
            <person name="Viragh M."/>
            <person name="Kuo A."/>
            <person name="Thoen E."/>
            <person name="Andreopoulos B."/>
            <person name="Lu D."/>
            <person name="Skrede I."/>
            <person name="Drula E."/>
            <person name="Henrissat B."/>
            <person name="Morin E."/>
            <person name="Kohler A."/>
            <person name="Barry K."/>
            <person name="LaButti K."/>
            <person name="Morin E."/>
            <person name="Salamov A."/>
            <person name="Lipzen A."/>
            <person name="Mereny Z."/>
            <person name="Hegedus B."/>
            <person name="Baldrian P."/>
            <person name="Stursova M."/>
            <person name="Weitz H."/>
            <person name="Taylor A."/>
            <person name="Grigoriev I.V."/>
            <person name="Nagy L.G."/>
            <person name="Martin F."/>
            <person name="Kauserud H."/>
        </authorList>
    </citation>
    <scope>NUCLEOTIDE SEQUENCE</scope>
    <source>
        <strain evidence="1">CBHHK002</strain>
    </source>
</reference>
<dbReference type="Proteomes" id="UP001218218">
    <property type="component" value="Unassembled WGS sequence"/>
</dbReference>